<keyword evidence="2" id="KW-1185">Reference proteome</keyword>
<dbReference type="Proteomes" id="UP000789920">
    <property type="component" value="Unassembled WGS sequence"/>
</dbReference>
<dbReference type="EMBL" id="CAJVQC010011186">
    <property type="protein sequence ID" value="CAG8624847.1"/>
    <property type="molecule type" value="Genomic_DNA"/>
</dbReference>
<sequence length="71" mass="7729">IKTMSNITNNSTNQTSQPSLSQHTIDDIIAHVIDGGNPFTEMQSTSNQTASPQNTQFSDTLFSGTSFVQHE</sequence>
<organism evidence="1 2">
    <name type="scientific">Racocetra persica</name>
    <dbReference type="NCBI Taxonomy" id="160502"/>
    <lineage>
        <taxon>Eukaryota</taxon>
        <taxon>Fungi</taxon>
        <taxon>Fungi incertae sedis</taxon>
        <taxon>Mucoromycota</taxon>
        <taxon>Glomeromycotina</taxon>
        <taxon>Glomeromycetes</taxon>
        <taxon>Diversisporales</taxon>
        <taxon>Gigasporaceae</taxon>
        <taxon>Racocetra</taxon>
    </lineage>
</organism>
<name>A0ACA9N0M9_9GLOM</name>
<accession>A0ACA9N0M9</accession>
<evidence type="ECO:0000313" key="2">
    <source>
        <dbReference type="Proteomes" id="UP000789920"/>
    </source>
</evidence>
<reference evidence="1" key="1">
    <citation type="submission" date="2021-06" db="EMBL/GenBank/DDBJ databases">
        <authorList>
            <person name="Kallberg Y."/>
            <person name="Tangrot J."/>
            <person name="Rosling A."/>
        </authorList>
    </citation>
    <scope>NUCLEOTIDE SEQUENCE</scope>
    <source>
        <strain evidence="1">MA461A</strain>
    </source>
</reference>
<evidence type="ECO:0000313" key="1">
    <source>
        <dbReference type="EMBL" id="CAG8624847.1"/>
    </source>
</evidence>
<feature type="non-terminal residue" evidence="1">
    <location>
        <position position="1"/>
    </location>
</feature>
<protein>
    <submittedName>
        <fullName evidence="1">15225_t:CDS:1</fullName>
    </submittedName>
</protein>
<proteinExistence type="predicted"/>
<comment type="caution">
    <text evidence="1">The sequence shown here is derived from an EMBL/GenBank/DDBJ whole genome shotgun (WGS) entry which is preliminary data.</text>
</comment>
<gene>
    <name evidence="1" type="ORF">RPERSI_LOCUS6864</name>
</gene>